<dbReference type="Proteomes" id="UP001161017">
    <property type="component" value="Unassembled WGS sequence"/>
</dbReference>
<dbReference type="GO" id="GO:0006879">
    <property type="term" value="P:intracellular iron ion homeostasis"/>
    <property type="evidence" value="ECO:0007669"/>
    <property type="project" value="TreeGrafter"/>
</dbReference>
<dbReference type="Pfam" id="PF08022">
    <property type="entry name" value="FAD_binding_8"/>
    <property type="match status" value="1"/>
</dbReference>
<dbReference type="EMBL" id="JAPUFD010000006">
    <property type="protein sequence ID" value="MDI1487943.1"/>
    <property type="molecule type" value="Genomic_DNA"/>
</dbReference>
<comment type="similarity">
    <text evidence="2">Belongs to the ferric reductase (FRE) family.</text>
</comment>
<evidence type="ECO:0000259" key="11">
    <source>
        <dbReference type="PROSITE" id="PS51384"/>
    </source>
</evidence>
<feature type="transmembrane region" description="Helical" evidence="10">
    <location>
        <begin position="166"/>
        <end position="188"/>
    </location>
</feature>
<dbReference type="InterPro" id="IPR051410">
    <property type="entry name" value="Ferric/Cupric_Reductase"/>
</dbReference>
<protein>
    <recommendedName>
        <fullName evidence="11">FAD-binding FR-type domain-containing protein</fullName>
    </recommendedName>
</protein>
<keyword evidence="4 10" id="KW-0812">Transmembrane</keyword>
<feature type="transmembrane region" description="Helical" evidence="10">
    <location>
        <begin position="125"/>
        <end position="146"/>
    </location>
</feature>
<keyword evidence="5" id="KW-0249">Electron transport</keyword>
<comment type="caution">
    <text evidence="12">The sequence shown here is derived from an EMBL/GenBank/DDBJ whole genome shotgun (WGS) entry which is preliminary data.</text>
</comment>
<dbReference type="Pfam" id="PF08030">
    <property type="entry name" value="NAD_binding_6"/>
    <property type="match status" value="1"/>
</dbReference>
<feature type="domain" description="FAD-binding FR-type" evidence="11">
    <location>
        <begin position="303"/>
        <end position="457"/>
    </location>
</feature>
<evidence type="ECO:0000256" key="7">
    <source>
        <dbReference type="ARBA" id="ARBA00023002"/>
    </source>
</evidence>
<dbReference type="SFLD" id="SFLDS00052">
    <property type="entry name" value="Ferric_Reductase_Domain"/>
    <property type="match status" value="1"/>
</dbReference>
<dbReference type="SUPFAM" id="SSF52343">
    <property type="entry name" value="Ferredoxin reductase-like, C-terminal NADP-linked domain"/>
    <property type="match status" value="1"/>
</dbReference>
<dbReference type="InterPro" id="IPR013130">
    <property type="entry name" value="Fe3_Rdtase_TM_dom"/>
</dbReference>
<dbReference type="GO" id="GO:0006826">
    <property type="term" value="P:iron ion transport"/>
    <property type="evidence" value="ECO:0007669"/>
    <property type="project" value="TreeGrafter"/>
</dbReference>
<name>A0AA43QNG7_9LECA</name>
<accession>A0AA43QNG7</accession>
<keyword evidence="13" id="KW-1185">Reference proteome</keyword>
<keyword evidence="6 10" id="KW-1133">Transmembrane helix</keyword>
<dbReference type="CDD" id="cd06186">
    <property type="entry name" value="NOX_Duox_like_FAD_NADP"/>
    <property type="match status" value="1"/>
</dbReference>
<dbReference type="GO" id="GO:0015677">
    <property type="term" value="P:copper ion import"/>
    <property type="evidence" value="ECO:0007669"/>
    <property type="project" value="TreeGrafter"/>
</dbReference>
<dbReference type="Pfam" id="PF01794">
    <property type="entry name" value="Ferric_reduct"/>
    <property type="match status" value="1"/>
</dbReference>
<dbReference type="AlphaFoldDB" id="A0AA43QNG7"/>
<reference evidence="12" key="1">
    <citation type="journal article" date="2023" name="Genome Biol. Evol.">
        <title>First Whole Genome Sequence and Flow Cytometry Genome Size Data for the Lichen-Forming Fungus Ramalina farinacea (Ascomycota).</title>
        <authorList>
            <person name="Llewellyn T."/>
            <person name="Mian S."/>
            <person name="Hill R."/>
            <person name="Leitch I.J."/>
            <person name="Gaya E."/>
        </authorList>
    </citation>
    <scope>NUCLEOTIDE SEQUENCE</scope>
    <source>
        <strain evidence="12">LIQ254RAFAR</strain>
    </source>
</reference>
<dbReference type="SFLD" id="SFLDG01168">
    <property type="entry name" value="Ferric_reductase_subgroup_(FRE"/>
    <property type="match status" value="1"/>
</dbReference>
<evidence type="ECO:0000256" key="6">
    <source>
        <dbReference type="ARBA" id="ARBA00022989"/>
    </source>
</evidence>
<dbReference type="GO" id="GO:0000293">
    <property type="term" value="F:ferric-chelate reductase activity"/>
    <property type="evidence" value="ECO:0007669"/>
    <property type="project" value="UniProtKB-ARBA"/>
</dbReference>
<evidence type="ECO:0000313" key="13">
    <source>
        <dbReference type="Proteomes" id="UP001161017"/>
    </source>
</evidence>
<dbReference type="InterPro" id="IPR039261">
    <property type="entry name" value="FNR_nucleotide-bd"/>
</dbReference>
<organism evidence="12 13">
    <name type="scientific">Ramalina farinacea</name>
    <dbReference type="NCBI Taxonomy" id="258253"/>
    <lineage>
        <taxon>Eukaryota</taxon>
        <taxon>Fungi</taxon>
        <taxon>Dikarya</taxon>
        <taxon>Ascomycota</taxon>
        <taxon>Pezizomycotina</taxon>
        <taxon>Lecanoromycetes</taxon>
        <taxon>OSLEUM clade</taxon>
        <taxon>Lecanoromycetidae</taxon>
        <taxon>Lecanorales</taxon>
        <taxon>Lecanorineae</taxon>
        <taxon>Ramalinaceae</taxon>
        <taxon>Ramalina</taxon>
    </lineage>
</organism>
<keyword evidence="8" id="KW-0406">Ion transport</keyword>
<keyword evidence="3" id="KW-0813">Transport</keyword>
<keyword evidence="9 10" id="KW-0472">Membrane</keyword>
<evidence type="ECO:0000256" key="10">
    <source>
        <dbReference type="SAM" id="Phobius"/>
    </source>
</evidence>
<keyword evidence="7" id="KW-0560">Oxidoreductase</keyword>
<comment type="subcellular location">
    <subcellularLocation>
        <location evidence="1">Membrane</location>
        <topology evidence="1">Multi-pass membrane protein</topology>
    </subcellularLocation>
</comment>
<evidence type="ECO:0000256" key="1">
    <source>
        <dbReference type="ARBA" id="ARBA00004141"/>
    </source>
</evidence>
<dbReference type="PANTHER" id="PTHR32361">
    <property type="entry name" value="FERRIC/CUPRIC REDUCTASE TRANSMEMBRANE COMPONENT"/>
    <property type="match status" value="1"/>
</dbReference>
<dbReference type="InterPro" id="IPR013121">
    <property type="entry name" value="Fe_red_NAD-bd_6"/>
</dbReference>
<feature type="transmembrane region" description="Helical" evidence="10">
    <location>
        <begin position="200"/>
        <end position="218"/>
    </location>
</feature>
<evidence type="ECO:0000256" key="9">
    <source>
        <dbReference type="ARBA" id="ARBA00023136"/>
    </source>
</evidence>
<dbReference type="PROSITE" id="PS51384">
    <property type="entry name" value="FAD_FR"/>
    <property type="match status" value="1"/>
</dbReference>
<feature type="transmembrane region" description="Helical" evidence="10">
    <location>
        <begin position="267"/>
        <end position="285"/>
    </location>
</feature>
<evidence type="ECO:0000256" key="2">
    <source>
        <dbReference type="ARBA" id="ARBA00006278"/>
    </source>
</evidence>
<dbReference type="InterPro" id="IPR017927">
    <property type="entry name" value="FAD-bd_FR_type"/>
</dbReference>
<evidence type="ECO:0000256" key="3">
    <source>
        <dbReference type="ARBA" id="ARBA00022448"/>
    </source>
</evidence>
<feature type="transmembrane region" description="Helical" evidence="10">
    <location>
        <begin position="37"/>
        <end position="57"/>
    </location>
</feature>
<dbReference type="Gene3D" id="3.40.50.80">
    <property type="entry name" value="Nucleotide-binding domain of ferredoxin-NADP reductase (FNR) module"/>
    <property type="match status" value="1"/>
</dbReference>
<feature type="transmembrane region" description="Helical" evidence="10">
    <location>
        <begin position="238"/>
        <end position="255"/>
    </location>
</feature>
<evidence type="ECO:0000256" key="4">
    <source>
        <dbReference type="ARBA" id="ARBA00022692"/>
    </source>
</evidence>
<evidence type="ECO:0000256" key="8">
    <source>
        <dbReference type="ARBA" id="ARBA00023065"/>
    </source>
</evidence>
<dbReference type="InterPro" id="IPR013112">
    <property type="entry name" value="FAD-bd_8"/>
</dbReference>
<evidence type="ECO:0000256" key="5">
    <source>
        <dbReference type="ARBA" id="ARBA00022982"/>
    </source>
</evidence>
<dbReference type="PANTHER" id="PTHR32361:SF12">
    <property type="entry name" value="PUTATIVE (AFU_ORTHOLOGUE AFUA_1G14340)-RELATED"/>
    <property type="match status" value="1"/>
</dbReference>
<dbReference type="GO" id="GO:0005886">
    <property type="term" value="C:plasma membrane"/>
    <property type="evidence" value="ECO:0007669"/>
    <property type="project" value="TreeGrafter"/>
</dbReference>
<gene>
    <name evidence="12" type="ORF">OHK93_007217</name>
</gene>
<sequence>MPAVPEAPPDSGKAANPATVPFTHGLTGVNISLDDKVTYGLLISVAIICLVVLLGRLGQLANGHIRLLLSVRENPTSVKYWETDKTSIWPWLKKHIIYSPLHKKRHNKEIMLSRAISVGTLPSRLHTAILVMYLVSNAVYCLVLSYHDKPQAAVLAELRGRTGHLAMVNMVPLVVLAGRNNPLIYLLHVSFDTYNLFHRWIGRLVVVQAVIHTIAWAANEHTAKGSGAVSQAIAKSPFLGYGLVGTIAMVLILLQSPSVVRHAFYETFLHCHQVLALAAIVGVWVHCDLGKLPGKSYIRATLILWILDRLVRIVRIVYRNVGRNGLSKVTVESIPGDGSNPACRVSFQLARPWKFTPGSHAYIYLPRVSFWMNHPFSIAWSDSRPTPYLSLEKEFLPDSDSELDIPKPERTTTEIHFVIARRTGMTAKLYDLAASSPTGVISLSGIVEGPYGGNDSLHSYGTVVLFAAGVGITHQIGHVRELLQGAANGTTATRKIVLVWTVKNTETLEWVRPFMDECLCMPNRKQVLKIMMFVTRPRSKREVSSRSETVLMFPGRCDPALILRKEVRDRQGAMAVTVCGPGAFADDVRAAVRSKGVMDVGTVDFVEESFTW</sequence>
<evidence type="ECO:0000313" key="12">
    <source>
        <dbReference type="EMBL" id="MDI1487943.1"/>
    </source>
</evidence>
<proteinExistence type="inferred from homology"/>